<dbReference type="Proteomes" id="UP000093336">
    <property type="component" value="Unassembled WGS sequence"/>
</dbReference>
<dbReference type="InterPro" id="IPR002110">
    <property type="entry name" value="Ankyrin_rpt"/>
</dbReference>
<dbReference type="Pfam" id="PF12796">
    <property type="entry name" value="Ank_2"/>
    <property type="match status" value="1"/>
</dbReference>
<name>A0A0W0UK68_9GAMM</name>
<evidence type="ECO:0000313" key="4">
    <source>
        <dbReference type="EMBL" id="KTD08304.1"/>
    </source>
</evidence>
<dbReference type="SMART" id="SM00248">
    <property type="entry name" value="ANK"/>
    <property type="match status" value="2"/>
</dbReference>
<dbReference type="PATRIC" id="fig|455.5.peg.2625"/>
<reference evidence="5 7" key="2">
    <citation type="submission" date="2016-05" db="EMBL/GenBank/DDBJ databases">
        <authorList>
            <person name="Prochazka B."/>
            <person name="Indra A."/>
            <person name="Hasenberger P."/>
            <person name="Blaschitz M."/>
            <person name="Wagner L."/>
            <person name="Wewalka G."/>
            <person name="Sorschag S."/>
            <person name="Schmid D."/>
            <person name="Ruppitsch W."/>
        </authorList>
    </citation>
    <scope>NUCLEOTIDE SEQUENCE [LARGE SCALE GENOMIC DNA]</scope>
    <source>
        <strain evidence="5 7">974010_12</strain>
    </source>
</reference>
<dbReference type="PROSITE" id="PS50088">
    <property type="entry name" value="ANK_REPEAT"/>
    <property type="match status" value="2"/>
</dbReference>
<dbReference type="PANTHER" id="PTHR24171:SF8">
    <property type="entry name" value="BRCA1-ASSOCIATED RING DOMAIN PROTEIN 1"/>
    <property type="match status" value="1"/>
</dbReference>
<dbReference type="InterPro" id="IPR050018">
    <property type="entry name" value="T4SS_AnkY"/>
</dbReference>
<feature type="repeat" description="ANK" evidence="3">
    <location>
        <begin position="493"/>
        <end position="525"/>
    </location>
</feature>
<keyword evidence="2 3" id="KW-0040">ANK repeat</keyword>
<dbReference type="OrthoDB" id="5642684at2"/>
<sequence length="559" mass="61689">MKQAIVIYANCHNPTAKGDFAFAGSIAKDLVRELLHHGLGMDVFLVSTSDGLPRFENLYGSPVDGTIDIEGQSVKLCSLEKFDAVSYKVVAFIEANRCKYAAADLVKRIVSPDSKFLFIGNINQYALSDLFKQAMYQLQVAKDQPQLYDFFDSRDMFVGSAGPGKNRLGFTAITKAEDLSPLSSRDAALIPSNHYGFMYAANVDASKDYKLITQYMKLTGFSEYVLVGDFMGKNAAIRYTFENDLSFTSPQKSFPQITYHQSLKNGVMRKMAAQATSELVLSTGSLSTLEVLQDGKLPFYQRYDSFTVNDEFVASWAIAVKSIVTNDSSLFGAMPKMILDLSELLFAHKPLSRIDMEKTHDLLQMSSVKSRLTAINKQIMDSANGKIAPRLLSFIGEKKNTQVHTQLATVCMSLRKAGEISSPVYDQALRRAAAWGRLFELKVLMETMSFSQLNTQDPVSKKTAIHWAAKCKSHDCARALIEAGAMVDVQDASGRTPLHEAVLNADKPMIELLIVSGASLTISDNHSACPIDCTSDQGLKLFINDCQKPTVRSVTDAYK</sequence>
<dbReference type="GO" id="GO:0004842">
    <property type="term" value="F:ubiquitin-protein transferase activity"/>
    <property type="evidence" value="ECO:0007669"/>
    <property type="project" value="TreeGrafter"/>
</dbReference>
<dbReference type="EMBL" id="LYOZ01000052">
    <property type="protein sequence ID" value="OCH97169.1"/>
    <property type="molecule type" value="Genomic_DNA"/>
</dbReference>
<dbReference type="InterPro" id="IPR036770">
    <property type="entry name" value="Ankyrin_rpt-contain_sf"/>
</dbReference>
<comment type="caution">
    <text evidence="4">The sequence shown here is derived from an EMBL/GenBank/DDBJ whole genome shotgun (WGS) entry which is preliminary data.</text>
</comment>
<feature type="repeat" description="ANK" evidence="3">
    <location>
        <begin position="460"/>
        <end position="492"/>
    </location>
</feature>
<dbReference type="PANTHER" id="PTHR24171">
    <property type="entry name" value="ANKYRIN REPEAT DOMAIN-CONTAINING PROTEIN 39-RELATED"/>
    <property type="match status" value="1"/>
</dbReference>
<organism evidence="4 6">
    <name type="scientific">Legionella jamestowniensis</name>
    <dbReference type="NCBI Taxonomy" id="455"/>
    <lineage>
        <taxon>Bacteria</taxon>
        <taxon>Pseudomonadati</taxon>
        <taxon>Pseudomonadota</taxon>
        <taxon>Gammaproteobacteria</taxon>
        <taxon>Legionellales</taxon>
        <taxon>Legionellaceae</taxon>
        <taxon>Legionella</taxon>
    </lineage>
</organism>
<reference evidence="4 6" key="1">
    <citation type="submission" date="2015-11" db="EMBL/GenBank/DDBJ databases">
        <title>Genomic analysis of 38 Legionella species identifies large and diverse effector repertoires.</title>
        <authorList>
            <person name="Burstein D."/>
            <person name="Amaro F."/>
            <person name="Zusman T."/>
            <person name="Lifshitz Z."/>
            <person name="Cohen O."/>
            <person name="Gilbert J.A."/>
            <person name="Pupko T."/>
            <person name="Shuman H.A."/>
            <person name="Segal G."/>
        </authorList>
    </citation>
    <scope>NUCLEOTIDE SEQUENCE [LARGE SCALE GENOMIC DNA]</scope>
    <source>
        <strain evidence="4 6">JA-26-G1-E2</strain>
    </source>
</reference>
<evidence type="ECO:0000313" key="5">
    <source>
        <dbReference type="EMBL" id="OCH97169.1"/>
    </source>
</evidence>
<dbReference type="GO" id="GO:0085020">
    <property type="term" value="P:protein K6-linked ubiquitination"/>
    <property type="evidence" value="ECO:0007669"/>
    <property type="project" value="TreeGrafter"/>
</dbReference>
<keyword evidence="1" id="KW-0677">Repeat</keyword>
<gene>
    <name evidence="5" type="ORF">A8135_05955</name>
    <name evidence="4" type="ORF">Ljam_2499</name>
</gene>
<evidence type="ECO:0000313" key="7">
    <source>
        <dbReference type="Proteomes" id="UP000093336"/>
    </source>
</evidence>
<dbReference type="Proteomes" id="UP000054715">
    <property type="component" value="Unassembled WGS sequence"/>
</dbReference>
<keyword evidence="7" id="KW-1185">Reference proteome</keyword>
<evidence type="ECO:0000256" key="2">
    <source>
        <dbReference type="ARBA" id="ARBA00023043"/>
    </source>
</evidence>
<dbReference type="Gene3D" id="1.25.40.20">
    <property type="entry name" value="Ankyrin repeat-containing domain"/>
    <property type="match status" value="1"/>
</dbReference>
<proteinExistence type="predicted"/>
<dbReference type="EMBL" id="LNYG01000013">
    <property type="protein sequence ID" value="KTD08304.1"/>
    <property type="molecule type" value="Genomic_DNA"/>
</dbReference>
<evidence type="ECO:0000313" key="6">
    <source>
        <dbReference type="Proteomes" id="UP000054715"/>
    </source>
</evidence>
<dbReference type="AlphaFoldDB" id="A0A0W0UK68"/>
<dbReference type="SUPFAM" id="SSF48403">
    <property type="entry name" value="Ankyrin repeat"/>
    <property type="match status" value="1"/>
</dbReference>
<accession>A0A0W0UK68</accession>
<dbReference type="RefSeq" id="WP_058450345.1">
    <property type="nucleotide sequence ID" value="NZ_CAAAJF010000001.1"/>
</dbReference>
<dbReference type="NCBIfam" id="NF043029">
    <property type="entry name" value="T4SS_AnkY"/>
    <property type="match status" value="1"/>
</dbReference>
<protein>
    <submittedName>
        <fullName evidence="4">Uncharacterized protein</fullName>
    </submittedName>
</protein>
<evidence type="ECO:0000256" key="3">
    <source>
        <dbReference type="PROSITE-ProRule" id="PRU00023"/>
    </source>
</evidence>
<evidence type="ECO:0000256" key="1">
    <source>
        <dbReference type="ARBA" id="ARBA00022737"/>
    </source>
</evidence>
<dbReference type="PROSITE" id="PS50297">
    <property type="entry name" value="ANK_REP_REGION"/>
    <property type="match status" value="1"/>
</dbReference>
<dbReference type="STRING" id="455.Ljam_2499"/>